<evidence type="ECO:0000256" key="1">
    <source>
        <dbReference type="SAM" id="MobiDB-lite"/>
    </source>
</evidence>
<feature type="region of interest" description="Disordered" evidence="1">
    <location>
        <begin position="175"/>
        <end position="194"/>
    </location>
</feature>
<sequence length="194" mass="20435">MASWRQSMAALTRMVKEAAAAELPEFHAELLAVLQLVKSRMDQSQTAEAHSAERGPAAKRRRQKGPPVTPLDAEDLYGTSGLDDLEGLIAQAAAENLDGDFSMAGKASLSASDDEKALAASHEEKALVASDEEKALVASDEEKALVASDEEKALVASDEEKALVASDEETGWVFLPRMSGSQSTGASPLQALAP</sequence>
<evidence type="ECO:0000313" key="2">
    <source>
        <dbReference type="EMBL" id="CAJ1394429.1"/>
    </source>
</evidence>
<keyword evidence="3" id="KW-1185">Reference proteome</keyword>
<proteinExistence type="predicted"/>
<accession>A0AA36N6L7</accession>
<evidence type="ECO:0000313" key="3">
    <source>
        <dbReference type="Proteomes" id="UP001178507"/>
    </source>
</evidence>
<organism evidence="2 3">
    <name type="scientific">Effrenium voratum</name>
    <dbReference type="NCBI Taxonomy" id="2562239"/>
    <lineage>
        <taxon>Eukaryota</taxon>
        <taxon>Sar</taxon>
        <taxon>Alveolata</taxon>
        <taxon>Dinophyceae</taxon>
        <taxon>Suessiales</taxon>
        <taxon>Symbiodiniaceae</taxon>
        <taxon>Effrenium</taxon>
    </lineage>
</organism>
<reference evidence="2" key="1">
    <citation type="submission" date="2023-08" db="EMBL/GenBank/DDBJ databases">
        <authorList>
            <person name="Chen Y."/>
            <person name="Shah S."/>
            <person name="Dougan E. K."/>
            <person name="Thang M."/>
            <person name="Chan C."/>
        </authorList>
    </citation>
    <scope>NUCLEOTIDE SEQUENCE</scope>
</reference>
<dbReference type="EMBL" id="CAUJNA010002835">
    <property type="protein sequence ID" value="CAJ1394429.1"/>
    <property type="molecule type" value="Genomic_DNA"/>
</dbReference>
<feature type="region of interest" description="Disordered" evidence="1">
    <location>
        <begin position="42"/>
        <end position="77"/>
    </location>
</feature>
<comment type="caution">
    <text evidence="2">The sequence shown here is derived from an EMBL/GenBank/DDBJ whole genome shotgun (WGS) entry which is preliminary data.</text>
</comment>
<dbReference type="Proteomes" id="UP001178507">
    <property type="component" value="Unassembled WGS sequence"/>
</dbReference>
<name>A0AA36N6L7_9DINO</name>
<gene>
    <name evidence="2" type="ORF">EVOR1521_LOCUS19083</name>
</gene>
<dbReference type="AlphaFoldDB" id="A0AA36N6L7"/>
<protein>
    <submittedName>
        <fullName evidence="2">Uncharacterized protein</fullName>
    </submittedName>
</protein>